<name>A0ABT3NQ29_9PROT</name>
<keyword evidence="2" id="KW-1185">Reference proteome</keyword>
<evidence type="ECO:0000313" key="2">
    <source>
        <dbReference type="Proteomes" id="UP001526430"/>
    </source>
</evidence>
<accession>A0ABT3NQ29</accession>
<comment type="caution">
    <text evidence="1">The sequence shown here is derived from an EMBL/GenBank/DDBJ whole genome shotgun (WGS) entry which is preliminary data.</text>
</comment>
<proteinExistence type="predicted"/>
<dbReference type="RefSeq" id="WP_301587881.1">
    <property type="nucleotide sequence ID" value="NZ_JAPFQI010000001.1"/>
</dbReference>
<organism evidence="1 2">
    <name type="scientific">Sabulicella glaciei</name>
    <dbReference type="NCBI Taxonomy" id="2984948"/>
    <lineage>
        <taxon>Bacteria</taxon>
        <taxon>Pseudomonadati</taxon>
        <taxon>Pseudomonadota</taxon>
        <taxon>Alphaproteobacteria</taxon>
        <taxon>Acetobacterales</taxon>
        <taxon>Acetobacteraceae</taxon>
        <taxon>Sabulicella</taxon>
    </lineage>
</organism>
<sequence>MTISPTSRYFGLETRILERPDGTKVAYLARRLVPPPERFATLGFHTVVQGERPDHVAAKHLGDPEQFWRLADANAVLRPNELTARVGSLVRVTLPEGIPGVADA</sequence>
<evidence type="ECO:0008006" key="3">
    <source>
        <dbReference type="Google" id="ProtNLM"/>
    </source>
</evidence>
<gene>
    <name evidence="1" type="ORF">OF850_01420</name>
</gene>
<reference evidence="1 2" key="1">
    <citation type="submission" date="2022-10" db="EMBL/GenBank/DDBJ databases">
        <title>Roseococcus glaciei nov., sp. nov., isolated from glacier.</title>
        <authorList>
            <person name="Liu Q."/>
            <person name="Xin Y.-H."/>
        </authorList>
    </citation>
    <scope>NUCLEOTIDE SEQUENCE [LARGE SCALE GENOMIC DNA]</scope>
    <source>
        <strain evidence="1 2">MDT2-1-1</strain>
    </source>
</reference>
<dbReference type="EMBL" id="JAPFQI010000001">
    <property type="protein sequence ID" value="MCW8084274.1"/>
    <property type="molecule type" value="Genomic_DNA"/>
</dbReference>
<dbReference type="Proteomes" id="UP001526430">
    <property type="component" value="Unassembled WGS sequence"/>
</dbReference>
<evidence type="ECO:0000313" key="1">
    <source>
        <dbReference type="EMBL" id="MCW8084274.1"/>
    </source>
</evidence>
<protein>
    <recommendedName>
        <fullName evidence="3">LysM domain-containing protein</fullName>
    </recommendedName>
</protein>